<dbReference type="HOGENOM" id="CLU_108245_1_0_3"/>
<evidence type="ECO:0008006" key="5">
    <source>
        <dbReference type="Google" id="ProtNLM"/>
    </source>
</evidence>
<dbReference type="BioCyc" id="PMAR59922:G1G80-1557-MONOMER"/>
<dbReference type="InterPro" id="IPR021467">
    <property type="entry name" value="DUF3119"/>
</dbReference>
<accession>A2CAN2</accession>
<sequence length="149" mass="17142">MSSTPESQPDQSQPDQSQPDQSQSVILKPSIRLPVLVYVIGLAMLPLPLHPWATIVVCGFAVFLLVQAYLLRLELTDKDLVIWRVDEEIRRFPFANWLAWRMFLPELPGILFFREVNSPHLLPILFDPVMLLEQLRLRVGTLEVPKESD</sequence>
<dbReference type="Proteomes" id="UP000002274">
    <property type="component" value="Chromosome"/>
</dbReference>
<keyword evidence="2" id="KW-0472">Membrane</keyword>
<dbReference type="AlphaFoldDB" id="A2CAN2"/>
<evidence type="ECO:0000256" key="2">
    <source>
        <dbReference type="SAM" id="Phobius"/>
    </source>
</evidence>
<evidence type="ECO:0000256" key="1">
    <source>
        <dbReference type="SAM" id="MobiDB-lite"/>
    </source>
</evidence>
<name>A2CAN2_PROM3</name>
<dbReference type="RefSeq" id="WP_011826429.1">
    <property type="nucleotide sequence ID" value="NC_008820.1"/>
</dbReference>
<feature type="region of interest" description="Disordered" evidence="1">
    <location>
        <begin position="1"/>
        <end position="23"/>
    </location>
</feature>
<feature type="transmembrane region" description="Helical" evidence="2">
    <location>
        <begin position="53"/>
        <end position="71"/>
    </location>
</feature>
<dbReference type="Pfam" id="PF11317">
    <property type="entry name" value="DUF3119"/>
    <property type="match status" value="1"/>
</dbReference>
<evidence type="ECO:0000313" key="3">
    <source>
        <dbReference type="EMBL" id="ABM78542.1"/>
    </source>
</evidence>
<dbReference type="STRING" id="59922.P9303_18001"/>
<gene>
    <name evidence="3" type="ordered locus">P9303_18001</name>
</gene>
<organism evidence="3 4">
    <name type="scientific">Prochlorococcus marinus (strain MIT 9303)</name>
    <dbReference type="NCBI Taxonomy" id="59922"/>
    <lineage>
        <taxon>Bacteria</taxon>
        <taxon>Bacillati</taxon>
        <taxon>Cyanobacteriota</taxon>
        <taxon>Cyanophyceae</taxon>
        <taxon>Synechococcales</taxon>
        <taxon>Prochlorococcaceae</taxon>
        <taxon>Prochlorococcus</taxon>
    </lineage>
</organism>
<protein>
    <recommendedName>
        <fullName evidence="5">DUF3119 domain-containing protein</fullName>
    </recommendedName>
</protein>
<keyword evidence="2" id="KW-1133">Transmembrane helix</keyword>
<dbReference type="KEGG" id="pmf:P9303_18001"/>
<dbReference type="EMBL" id="CP000554">
    <property type="protein sequence ID" value="ABM78542.1"/>
    <property type="molecule type" value="Genomic_DNA"/>
</dbReference>
<proteinExistence type="predicted"/>
<evidence type="ECO:0000313" key="4">
    <source>
        <dbReference type="Proteomes" id="UP000002274"/>
    </source>
</evidence>
<keyword evidence="2" id="KW-0812">Transmembrane</keyword>
<reference evidence="3 4" key="1">
    <citation type="journal article" date="2007" name="PLoS Genet.">
        <title>Patterns and implications of gene gain and loss in the evolution of Prochlorococcus.</title>
        <authorList>
            <person name="Kettler G.C."/>
            <person name="Martiny A.C."/>
            <person name="Huang K."/>
            <person name="Zucker J."/>
            <person name="Coleman M.L."/>
            <person name="Rodrigue S."/>
            <person name="Chen F."/>
            <person name="Lapidus A."/>
            <person name="Ferriera S."/>
            <person name="Johnson J."/>
            <person name="Steglich C."/>
            <person name="Church G.M."/>
            <person name="Richardson P."/>
            <person name="Chisholm S.W."/>
        </authorList>
    </citation>
    <scope>NUCLEOTIDE SEQUENCE [LARGE SCALE GENOMIC DNA]</scope>
    <source>
        <strain evidence="3 4">MIT 9303</strain>
    </source>
</reference>